<feature type="region of interest" description="Disordered" evidence="3">
    <location>
        <begin position="1"/>
        <end position="21"/>
    </location>
</feature>
<organism evidence="5 6">
    <name type="scientific">Naematelia encephala</name>
    <dbReference type="NCBI Taxonomy" id="71784"/>
    <lineage>
        <taxon>Eukaryota</taxon>
        <taxon>Fungi</taxon>
        <taxon>Dikarya</taxon>
        <taxon>Basidiomycota</taxon>
        <taxon>Agaricomycotina</taxon>
        <taxon>Tremellomycetes</taxon>
        <taxon>Tremellales</taxon>
        <taxon>Naemateliaceae</taxon>
        <taxon>Naematelia</taxon>
    </lineage>
</organism>
<feature type="region of interest" description="Disordered" evidence="3">
    <location>
        <begin position="61"/>
        <end position="104"/>
    </location>
</feature>
<dbReference type="CDD" id="cd00067">
    <property type="entry name" value="GAL4"/>
    <property type="match status" value="1"/>
</dbReference>
<protein>
    <submittedName>
        <fullName evidence="5">Fungal-specific transcription factor domain-domain-containing protein</fullName>
    </submittedName>
</protein>
<dbReference type="GO" id="GO:0045944">
    <property type="term" value="P:positive regulation of transcription by RNA polymerase II"/>
    <property type="evidence" value="ECO:0007669"/>
    <property type="project" value="TreeGrafter"/>
</dbReference>
<dbReference type="PANTHER" id="PTHR37534:SF49">
    <property type="entry name" value="LYSINE BIOSYNTHESIS REGULATORY PROTEIN LYS14"/>
    <property type="match status" value="1"/>
</dbReference>
<keyword evidence="6" id="KW-1185">Reference proteome</keyword>
<evidence type="ECO:0000313" key="6">
    <source>
        <dbReference type="Proteomes" id="UP000193986"/>
    </source>
</evidence>
<dbReference type="SUPFAM" id="SSF57701">
    <property type="entry name" value="Zn2/Cys6 DNA-binding domain"/>
    <property type="match status" value="1"/>
</dbReference>
<dbReference type="Proteomes" id="UP000193986">
    <property type="component" value="Unassembled WGS sequence"/>
</dbReference>
<dbReference type="PROSITE" id="PS50048">
    <property type="entry name" value="ZN2_CY6_FUNGAL_2"/>
    <property type="match status" value="1"/>
</dbReference>
<sequence>MLDFIQASTPPARGSVKERSRGGCSACRVDKKKCDEVKPACGRCYRLNKSCVFDRNHDQRLRNKRRKTSNRNTESLNVPDIGDVELANDSHPSSSGRGLPRDATETRTFTLASTGEDSDVRSLSPGTSDAQVHAMSTIAAIERAPMADSAIVNDEPDWTDLAAFSMSLPLNACEQPMQGVPNLTNFDLNSSGSSIIGMPTVVAVDNDPPVRVVSASTSMNPDADTFNFYETSNVSGAEVDIEQQPSRHQQTSQSYHQIFSKFDLLTALTSSSSIQKPDFADDFQQAALELMFPAPPETVLADPTLRHDHHELVHHYFNVQSRIAVSCDGPTNPLRTRLIDVTTRSHLSPDADPGLHAFLAAAASNLASLRSSVGLVSRIDELWVMAKKSKVKAVRLLMENLRRSQGVSPSHSHSEMIANTTALLFMVATTTGDTRIFPTVRDACLAHLRQSEQADLSTIEAHQYSKQHQVSLFLISAYDILAGFTGHPASTSYPDFNTPSSDMPDIEGVSTIWGFNHGSWRLLKTALDLLRRKDAPRKDAFVDLSIFADASELEDELEKPPDFSTEKLGSVEIKRVIEGSKMLRSALHILLLREIYGVNAHDYRVQAQVKDTLASLASIPRGQEVGLLLTLVIVGSSALGEDRIPFMLFGKRATWKGTAGPKLAFKILTEVWEDPEAKTSWRDKAIRYGSPIFV</sequence>
<comment type="subcellular location">
    <subcellularLocation>
        <location evidence="1">Nucleus</location>
    </subcellularLocation>
</comment>
<evidence type="ECO:0000256" key="2">
    <source>
        <dbReference type="ARBA" id="ARBA00023242"/>
    </source>
</evidence>
<accession>A0A1Y2BC13</accession>
<dbReference type="PROSITE" id="PS00463">
    <property type="entry name" value="ZN2_CY6_FUNGAL_1"/>
    <property type="match status" value="1"/>
</dbReference>
<dbReference type="InterPro" id="IPR036864">
    <property type="entry name" value="Zn2-C6_fun-type_DNA-bd_sf"/>
</dbReference>
<dbReference type="GO" id="GO:0000976">
    <property type="term" value="F:transcription cis-regulatory region binding"/>
    <property type="evidence" value="ECO:0007669"/>
    <property type="project" value="TreeGrafter"/>
</dbReference>
<dbReference type="SMART" id="SM00066">
    <property type="entry name" value="GAL4"/>
    <property type="match status" value="1"/>
</dbReference>
<evidence type="ECO:0000259" key="4">
    <source>
        <dbReference type="PROSITE" id="PS50048"/>
    </source>
</evidence>
<dbReference type="EMBL" id="MCFC01000012">
    <property type="protein sequence ID" value="ORY32017.1"/>
    <property type="molecule type" value="Genomic_DNA"/>
</dbReference>
<evidence type="ECO:0000256" key="3">
    <source>
        <dbReference type="SAM" id="MobiDB-lite"/>
    </source>
</evidence>
<reference evidence="5 6" key="1">
    <citation type="submission" date="2016-07" db="EMBL/GenBank/DDBJ databases">
        <title>Pervasive Adenine N6-methylation of Active Genes in Fungi.</title>
        <authorList>
            <consortium name="DOE Joint Genome Institute"/>
            <person name="Mondo S.J."/>
            <person name="Dannebaum R.O."/>
            <person name="Kuo R.C."/>
            <person name="Labutti K."/>
            <person name="Haridas S."/>
            <person name="Kuo A."/>
            <person name="Salamov A."/>
            <person name="Ahrendt S.R."/>
            <person name="Lipzen A."/>
            <person name="Sullivan W."/>
            <person name="Andreopoulos W.B."/>
            <person name="Clum A."/>
            <person name="Lindquist E."/>
            <person name="Daum C."/>
            <person name="Ramamoorthy G.K."/>
            <person name="Gryganskyi A."/>
            <person name="Culley D."/>
            <person name="Magnuson J.K."/>
            <person name="James T.Y."/>
            <person name="O'Malley M.A."/>
            <person name="Stajich J.E."/>
            <person name="Spatafora J.W."/>
            <person name="Visel A."/>
            <person name="Grigoriev I.V."/>
        </authorList>
    </citation>
    <scope>NUCLEOTIDE SEQUENCE [LARGE SCALE GENOMIC DNA]</scope>
    <source>
        <strain evidence="5 6">68-887.2</strain>
    </source>
</reference>
<dbReference type="OrthoDB" id="39175at2759"/>
<gene>
    <name evidence="5" type="ORF">BCR39DRAFT_525214</name>
</gene>
<dbReference type="GO" id="GO:0008270">
    <property type="term" value="F:zinc ion binding"/>
    <property type="evidence" value="ECO:0007669"/>
    <property type="project" value="InterPro"/>
</dbReference>
<keyword evidence="2" id="KW-0539">Nucleus</keyword>
<evidence type="ECO:0000256" key="1">
    <source>
        <dbReference type="ARBA" id="ARBA00004123"/>
    </source>
</evidence>
<dbReference type="Pfam" id="PF00172">
    <property type="entry name" value="Zn_clus"/>
    <property type="match status" value="1"/>
</dbReference>
<dbReference type="Gene3D" id="4.10.240.10">
    <property type="entry name" value="Zn(2)-C6 fungal-type DNA-binding domain"/>
    <property type="match status" value="1"/>
</dbReference>
<dbReference type="InterPro" id="IPR021858">
    <property type="entry name" value="Fun_TF"/>
</dbReference>
<dbReference type="STRING" id="71784.A0A1Y2BC13"/>
<dbReference type="InParanoid" id="A0A1Y2BC13"/>
<dbReference type="AlphaFoldDB" id="A0A1Y2BC13"/>
<evidence type="ECO:0000313" key="5">
    <source>
        <dbReference type="EMBL" id="ORY32017.1"/>
    </source>
</evidence>
<dbReference type="Pfam" id="PF11951">
    <property type="entry name" value="Fungal_trans_2"/>
    <property type="match status" value="1"/>
</dbReference>
<dbReference type="GO" id="GO:0000981">
    <property type="term" value="F:DNA-binding transcription factor activity, RNA polymerase II-specific"/>
    <property type="evidence" value="ECO:0007669"/>
    <property type="project" value="InterPro"/>
</dbReference>
<feature type="domain" description="Zn(2)-C6 fungal-type" evidence="4">
    <location>
        <begin position="23"/>
        <end position="53"/>
    </location>
</feature>
<dbReference type="InterPro" id="IPR001138">
    <property type="entry name" value="Zn2Cys6_DnaBD"/>
</dbReference>
<comment type="caution">
    <text evidence="5">The sequence shown here is derived from an EMBL/GenBank/DDBJ whole genome shotgun (WGS) entry which is preliminary data.</text>
</comment>
<dbReference type="PANTHER" id="PTHR37534">
    <property type="entry name" value="TRANSCRIPTIONAL ACTIVATOR PROTEIN UGA3"/>
    <property type="match status" value="1"/>
</dbReference>
<proteinExistence type="predicted"/>
<dbReference type="GO" id="GO:0005634">
    <property type="term" value="C:nucleus"/>
    <property type="evidence" value="ECO:0007669"/>
    <property type="project" value="UniProtKB-SubCell"/>
</dbReference>
<name>A0A1Y2BC13_9TREE</name>